<accession>M8BBA1</accession>
<evidence type="ECO:0000313" key="1">
    <source>
        <dbReference type="EnsemblPlants" id="EMT04028"/>
    </source>
</evidence>
<reference evidence="1" key="1">
    <citation type="submission" date="2015-06" db="UniProtKB">
        <authorList>
            <consortium name="EnsemblPlants"/>
        </authorList>
    </citation>
    <scope>IDENTIFICATION</scope>
</reference>
<name>M8BBA1_AEGTA</name>
<organism evidence="1">
    <name type="scientific">Aegilops tauschii</name>
    <name type="common">Tausch's goatgrass</name>
    <name type="synonym">Aegilops squarrosa</name>
    <dbReference type="NCBI Taxonomy" id="37682"/>
    <lineage>
        <taxon>Eukaryota</taxon>
        <taxon>Viridiplantae</taxon>
        <taxon>Streptophyta</taxon>
        <taxon>Embryophyta</taxon>
        <taxon>Tracheophyta</taxon>
        <taxon>Spermatophyta</taxon>
        <taxon>Magnoliopsida</taxon>
        <taxon>Liliopsida</taxon>
        <taxon>Poales</taxon>
        <taxon>Poaceae</taxon>
        <taxon>BOP clade</taxon>
        <taxon>Pooideae</taxon>
        <taxon>Triticodae</taxon>
        <taxon>Triticeae</taxon>
        <taxon>Triticinae</taxon>
        <taxon>Aegilops</taxon>
    </lineage>
</organism>
<dbReference type="AlphaFoldDB" id="M8BBA1"/>
<protein>
    <submittedName>
        <fullName evidence="1">Uncharacterized protein</fullName>
    </submittedName>
</protein>
<dbReference type="EnsemblPlants" id="EMT04028">
    <property type="protein sequence ID" value="EMT04028"/>
    <property type="gene ID" value="F775_43726"/>
</dbReference>
<sequence>MPLPAAPDYLQADELPIFVLHDMPVQQESLRNKKGTMLDKIVGSTYMNMERLQGRCGSN</sequence>
<proteinExistence type="predicted"/>